<reference evidence="2 3" key="1">
    <citation type="submission" date="2019-08" db="EMBL/GenBank/DDBJ databases">
        <title>Bradymonadales sp. TMQ2.</title>
        <authorList>
            <person name="Liang Q."/>
        </authorList>
    </citation>
    <scope>NUCLEOTIDE SEQUENCE [LARGE SCALE GENOMIC DNA]</scope>
    <source>
        <strain evidence="2 3">TMQ2</strain>
    </source>
</reference>
<keyword evidence="1" id="KW-0732">Signal</keyword>
<dbReference type="SUPFAM" id="SSF49373">
    <property type="entry name" value="Invasin/intimin cell-adhesion fragments"/>
    <property type="match status" value="1"/>
</dbReference>
<proteinExistence type="predicted"/>
<comment type="caution">
    <text evidence="2">The sequence shown here is derived from an EMBL/GenBank/DDBJ whole genome shotgun (WGS) entry which is preliminary data.</text>
</comment>
<dbReference type="OrthoDB" id="5477408at2"/>
<dbReference type="InterPro" id="IPR008964">
    <property type="entry name" value="Invasin/intimin_cell_adhesion"/>
</dbReference>
<evidence type="ECO:0008006" key="4">
    <source>
        <dbReference type="Google" id="ProtNLM"/>
    </source>
</evidence>
<dbReference type="InterPro" id="IPR008969">
    <property type="entry name" value="CarboxyPept-like_regulatory"/>
</dbReference>
<feature type="signal peptide" evidence="1">
    <location>
        <begin position="1"/>
        <end position="27"/>
    </location>
</feature>
<accession>A0A5C6X133</accession>
<feature type="chain" id="PRO_5022730723" description="BIG2 domain-containing protein" evidence="1">
    <location>
        <begin position="28"/>
        <end position="838"/>
    </location>
</feature>
<evidence type="ECO:0000313" key="3">
    <source>
        <dbReference type="Proteomes" id="UP000321046"/>
    </source>
</evidence>
<dbReference type="AlphaFoldDB" id="A0A5C6X133"/>
<dbReference type="RefSeq" id="WP_146977052.1">
    <property type="nucleotide sequence ID" value="NZ_VOSL01000143.1"/>
</dbReference>
<sequence>MTMTSLPLPSFSSMTRAALIAALCVMAAACGRTEIGQRCESDDQCPEGGQCVGQICVSEDLPDADLPDADVPDGDVPDVDPILCEDDLDCGSGQCESAGDACVQSICDTELGECVPQECPVTCEDGRVQLGCRCVAEVCESDAQCDGLVCDEGQCRGCEVDSECSGTQICQAGECVAGPECEDDGQCRPSELCVEQSCVERPECTFDDDCGEQEQCIAGVCQFTPECSSDDDCGERAECVGGFCQERLCRGNDTCEEGQLCDNGQCIDPPLTFSCVVITEGGLIAPNERVRLEAFAFDEEGNGVAADFMWSSSAPAVASIDGRDLVGGTTAGTTQVSATLATGDPIQCDGTAEFSNSGLVPVDVIRVVAQDMETGRPIGGARVELGDQVATTDAAGLATFERVEGAYTVSVFHNNYNYLTVQGVQARDVRLPVSPRSGNGPAAGLTGAFDLSQLNTSGDINIGLAGASIAGDLLDLDLTRLLGDSFVTDFSIPGLGGAQVPLPGGVIAYGSVFGLQIEGKQRYYVQSAGGARLAWGLAGQVPASDLIGLFSSPPENVNAAIGTLLPLFSRFDHDQQPMVLESLPRALDLSDINGNGDTSEWLPDYNNFPEEDLVPSVRQRLSTAVEISNFPQLGNEAASLAVLVGGVQLEGPGFVPMGISATSDDDGDGRPDARTLFMAPPYGATVGGRYALLALAFSAEGDALATDFSAALWNGQTLNTSTRLGTFPGASELSANRGQRTIAIDADAGPIYRVRMVGEERSWDVWSMGAEGNNGEFSHTIGVPQPPQGRDDLFASGTILVDAIRTTVSIDDLVRSSGVGLRRAGLVTTSFNRTTLQN</sequence>
<evidence type="ECO:0000313" key="2">
    <source>
        <dbReference type="EMBL" id="TXD31933.1"/>
    </source>
</evidence>
<evidence type="ECO:0000256" key="1">
    <source>
        <dbReference type="SAM" id="SignalP"/>
    </source>
</evidence>
<protein>
    <recommendedName>
        <fullName evidence="4">BIG2 domain-containing protein</fullName>
    </recommendedName>
</protein>
<dbReference type="EMBL" id="VOSL01000143">
    <property type="protein sequence ID" value="TXD31933.1"/>
    <property type="molecule type" value="Genomic_DNA"/>
</dbReference>
<gene>
    <name evidence="2" type="ORF">FRC96_19515</name>
</gene>
<dbReference type="SUPFAM" id="SSF49464">
    <property type="entry name" value="Carboxypeptidase regulatory domain-like"/>
    <property type="match status" value="1"/>
</dbReference>
<name>A0A5C6X133_9DELT</name>
<organism evidence="2 3">
    <name type="scientific">Lujinxingia vulgaris</name>
    <dbReference type="NCBI Taxonomy" id="2600176"/>
    <lineage>
        <taxon>Bacteria</taxon>
        <taxon>Deltaproteobacteria</taxon>
        <taxon>Bradymonadales</taxon>
        <taxon>Lujinxingiaceae</taxon>
        <taxon>Lujinxingia</taxon>
    </lineage>
</organism>
<dbReference type="Gene3D" id="2.60.40.1120">
    <property type="entry name" value="Carboxypeptidase-like, regulatory domain"/>
    <property type="match status" value="1"/>
</dbReference>
<dbReference type="Gene3D" id="2.60.40.1080">
    <property type="match status" value="1"/>
</dbReference>
<dbReference type="Proteomes" id="UP000321046">
    <property type="component" value="Unassembled WGS sequence"/>
</dbReference>